<proteinExistence type="predicted"/>
<dbReference type="NCBIfam" id="TIGR00996">
    <property type="entry name" value="Mtu_fam_mce"/>
    <property type="match status" value="1"/>
</dbReference>
<reference evidence="3 4" key="1">
    <citation type="submission" date="2017-01" db="EMBL/GenBank/DDBJ databases">
        <authorList>
            <consortium name="Urmite Genomes"/>
        </authorList>
    </citation>
    <scope>NUCLEOTIDE SEQUENCE [LARGE SCALE GENOMIC DNA]</scope>
    <source>
        <strain evidence="3 4">AB308</strain>
    </source>
</reference>
<feature type="domain" description="Mce/MlaD" evidence="1">
    <location>
        <begin position="37"/>
        <end position="111"/>
    </location>
</feature>
<dbReference type="Proteomes" id="UP000241595">
    <property type="component" value="Unassembled WGS sequence"/>
</dbReference>
<dbReference type="RefSeq" id="WP_077101664.1">
    <property type="nucleotide sequence ID" value="NZ_LT717701.1"/>
</dbReference>
<dbReference type="InterPro" id="IPR005693">
    <property type="entry name" value="Mce"/>
</dbReference>
<dbReference type="AlphaFoldDB" id="A0A2U3NGF3"/>
<evidence type="ECO:0000259" key="1">
    <source>
        <dbReference type="Pfam" id="PF02470"/>
    </source>
</evidence>
<dbReference type="PANTHER" id="PTHR33371">
    <property type="entry name" value="INTERMEMBRANE PHOSPHOLIPID TRANSPORT SYSTEM BINDING PROTEIN MLAD-RELATED"/>
    <property type="match status" value="1"/>
</dbReference>
<feature type="domain" description="Mammalian cell entry C-terminal" evidence="2">
    <location>
        <begin position="117"/>
        <end position="318"/>
    </location>
</feature>
<dbReference type="OrthoDB" id="338143at2"/>
<dbReference type="GO" id="GO:0051701">
    <property type="term" value="P:biological process involved in interaction with host"/>
    <property type="evidence" value="ECO:0007669"/>
    <property type="project" value="TreeGrafter"/>
</dbReference>
<dbReference type="GO" id="GO:0005576">
    <property type="term" value="C:extracellular region"/>
    <property type="evidence" value="ECO:0007669"/>
    <property type="project" value="TreeGrafter"/>
</dbReference>
<dbReference type="PANTHER" id="PTHR33371:SF17">
    <property type="entry name" value="MCE-FAMILY PROTEIN MCE1B"/>
    <property type="match status" value="1"/>
</dbReference>
<evidence type="ECO:0000313" key="3">
    <source>
        <dbReference type="EMBL" id="SPM30602.1"/>
    </source>
</evidence>
<protein>
    <submittedName>
        <fullName evidence="3">ABC-type transporter Mla maintaining outer membrane lipid asymmetry, periplasmic component MlaD</fullName>
    </submittedName>
</protein>
<evidence type="ECO:0000313" key="4">
    <source>
        <dbReference type="Proteomes" id="UP000241595"/>
    </source>
</evidence>
<organism evidence="3 4">
    <name type="scientific">Mycobacterium terramassiliense</name>
    <dbReference type="NCBI Taxonomy" id="1841859"/>
    <lineage>
        <taxon>Bacteria</taxon>
        <taxon>Bacillati</taxon>
        <taxon>Actinomycetota</taxon>
        <taxon>Actinomycetes</taxon>
        <taxon>Mycobacteriales</taxon>
        <taxon>Mycobacteriaceae</taxon>
        <taxon>Mycobacterium</taxon>
    </lineage>
</organism>
<dbReference type="STRING" id="1841859.GCA_900157385_04112"/>
<dbReference type="Pfam" id="PF02470">
    <property type="entry name" value="MlaD"/>
    <property type="match status" value="1"/>
</dbReference>
<dbReference type="Pfam" id="PF11887">
    <property type="entry name" value="Mce4_CUP1"/>
    <property type="match status" value="1"/>
</dbReference>
<dbReference type="InterPro" id="IPR024516">
    <property type="entry name" value="Mce_C"/>
</dbReference>
<dbReference type="InterPro" id="IPR003399">
    <property type="entry name" value="Mce/MlaD"/>
</dbReference>
<gene>
    <name evidence="3" type="ORF">MTAB308_4111</name>
</gene>
<name>A0A2U3NGF3_9MYCO</name>
<dbReference type="InterPro" id="IPR052336">
    <property type="entry name" value="MlaD_Phospholipid_Transporter"/>
</dbReference>
<sequence>MNLARSSAFKFTAFFIVAALLTAFLFMVFSQQRTSDTNTYSAVFSDASSLKAGDTVRVAGIRVGTISAVDLQQDKNVIVTFDADRTTVLTSGTKAVVRYLNLVGDRYLELVNTPGSTRMIPAGSQIPADRTAPALDLDLLLGGLKPVLRGLSPADLNALTSSLLRALQDKGAVLNSVLSKTSSFTRTLADNNQTIEQVIDNFGIVVDTLSRDGDQFSSTVERLEKLMSGLAADRDPIGDAITALDNGTASIADLLGRARSPLKSTVDQLNRLAPLLDQRKDVLEIGLRRAPDNYRKLTRMGSYGSFVNEYICGMSLRFTNGQGGTTVLPWVKQETGRCAEP</sequence>
<keyword evidence="4" id="KW-1185">Reference proteome</keyword>
<evidence type="ECO:0000259" key="2">
    <source>
        <dbReference type="Pfam" id="PF11887"/>
    </source>
</evidence>
<accession>A0A2U3NGF3</accession>
<dbReference type="EMBL" id="FTRV01000015">
    <property type="protein sequence ID" value="SPM30602.1"/>
    <property type="molecule type" value="Genomic_DNA"/>
</dbReference>